<dbReference type="EC" id="2.4.-.-" evidence="3"/>
<dbReference type="CDD" id="cd03801">
    <property type="entry name" value="GT4_PimA-like"/>
    <property type="match status" value="1"/>
</dbReference>
<dbReference type="Pfam" id="PF13439">
    <property type="entry name" value="Glyco_transf_4"/>
    <property type="match status" value="1"/>
</dbReference>
<dbReference type="PANTHER" id="PTHR45947">
    <property type="entry name" value="SULFOQUINOVOSYL TRANSFERASE SQD2"/>
    <property type="match status" value="1"/>
</dbReference>
<proteinExistence type="predicted"/>
<accession>S3UQ81</accession>
<feature type="domain" description="Glycosyl transferase family 1" evidence="1">
    <location>
        <begin position="254"/>
        <end position="413"/>
    </location>
</feature>
<gene>
    <name evidence="3" type="ORF">LEP1GSC058_1073</name>
</gene>
<dbReference type="PANTHER" id="PTHR45947:SF3">
    <property type="entry name" value="SULFOQUINOVOSYL TRANSFERASE SQD2"/>
    <property type="match status" value="1"/>
</dbReference>
<dbReference type="SUPFAM" id="SSF53756">
    <property type="entry name" value="UDP-Glycosyltransferase/glycogen phosphorylase"/>
    <property type="match status" value="1"/>
</dbReference>
<evidence type="ECO:0000259" key="1">
    <source>
        <dbReference type="Pfam" id="PF00534"/>
    </source>
</evidence>
<dbReference type="EMBL" id="AKWZ02000011">
    <property type="protein sequence ID" value="EPG72561.1"/>
    <property type="molecule type" value="Genomic_DNA"/>
</dbReference>
<feature type="domain" description="Glycosyltransferase subfamily 4-like N-terminal" evidence="2">
    <location>
        <begin position="142"/>
        <end position="249"/>
    </location>
</feature>
<dbReference type="RefSeq" id="WP_016551130.1">
    <property type="nucleotide sequence ID" value="NZ_AKWZ02000011.1"/>
</dbReference>
<organism evidence="3 4">
    <name type="scientific">Leptospira fainei serovar Hurstbridge str. BUT 6</name>
    <dbReference type="NCBI Taxonomy" id="1193011"/>
    <lineage>
        <taxon>Bacteria</taxon>
        <taxon>Pseudomonadati</taxon>
        <taxon>Spirochaetota</taxon>
        <taxon>Spirochaetia</taxon>
        <taxon>Leptospirales</taxon>
        <taxon>Leptospiraceae</taxon>
        <taxon>Leptospira</taxon>
    </lineage>
</organism>
<name>S3UQ81_9LEPT</name>
<dbReference type="GO" id="GO:0016758">
    <property type="term" value="F:hexosyltransferase activity"/>
    <property type="evidence" value="ECO:0007669"/>
    <property type="project" value="TreeGrafter"/>
</dbReference>
<evidence type="ECO:0000313" key="4">
    <source>
        <dbReference type="Proteomes" id="UP000014540"/>
    </source>
</evidence>
<keyword evidence="4" id="KW-1185">Reference proteome</keyword>
<dbReference type="Proteomes" id="UP000014540">
    <property type="component" value="Unassembled WGS sequence"/>
</dbReference>
<dbReference type="InterPro" id="IPR050194">
    <property type="entry name" value="Glycosyltransferase_grp1"/>
</dbReference>
<evidence type="ECO:0000259" key="2">
    <source>
        <dbReference type="Pfam" id="PF13439"/>
    </source>
</evidence>
<comment type="caution">
    <text evidence="3">The sequence shown here is derived from an EMBL/GenBank/DDBJ whole genome shotgun (WGS) entry which is preliminary data.</text>
</comment>
<dbReference type="AlphaFoldDB" id="S3UQ81"/>
<keyword evidence="3" id="KW-0808">Transferase</keyword>
<evidence type="ECO:0000313" key="3">
    <source>
        <dbReference type="EMBL" id="EPG72561.1"/>
    </source>
</evidence>
<dbReference type="InterPro" id="IPR028098">
    <property type="entry name" value="Glyco_trans_4-like_N"/>
</dbReference>
<dbReference type="STRING" id="1193011.LEP1GSC058_1073"/>
<dbReference type="OrthoDB" id="9795068at2"/>
<dbReference type="Pfam" id="PF00534">
    <property type="entry name" value="Glycos_transf_1"/>
    <property type="match status" value="1"/>
</dbReference>
<protein>
    <submittedName>
        <fullName evidence="3">Glycosyltransferase, group 1 family protein</fullName>
        <ecNumber evidence="3">2.4.-.-</ecNumber>
    </submittedName>
</protein>
<dbReference type="Gene3D" id="3.40.50.2000">
    <property type="entry name" value="Glycogen Phosphorylase B"/>
    <property type="match status" value="2"/>
</dbReference>
<reference evidence="3" key="1">
    <citation type="submission" date="2013-04" db="EMBL/GenBank/DDBJ databases">
        <authorList>
            <person name="Harkins D.M."/>
            <person name="Durkin A.S."/>
            <person name="Selengut J.D."/>
            <person name="Sanka R."/>
            <person name="DePew J."/>
            <person name="Purushe J."/>
            <person name="Ahmed A."/>
            <person name="van der Linden H."/>
            <person name="Goris M.G.A."/>
            <person name="Hartskeerl R.A."/>
            <person name="Vinetz J.M."/>
            <person name="Sutton G.G."/>
            <person name="Nelson W.C."/>
            <person name="Fouts D.E."/>
        </authorList>
    </citation>
    <scope>NUCLEOTIDE SEQUENCE [LARGE SCALE GENOMIC DNA]</scope>
    <source>
        <strain evidence="3">BUT 6</strain>
    </source>
</reference>
<keyword evidence="3" id="KW-0328">Glycosyltransferase</keyword>
<dbReference type="InterPro" id="IPR001296">
    <property type="entry name" value="Glyco_trans_1"/>
</dbReference>
<sequence length="443" mass="50427">MFKVLMIGWEYPPKITGGLGTACYNIAKALSDSGNEIYFVLPHLSGEEPKLQNIKMFDVEGSVVDFEEEERKILFQLQKESIYKSLSLQAFHPYESSREISLRETEPFTMEKVATLSETIRHSSNDESVKIQSGYTNNIINDIQLYARFNSILARKLDFEIIHCHDWMTFPAGVETARSTGKPLICHVHATEFDRSGERVNQQVYDLERAAFKEAAAIITVSNYTKRILMERYSVPEYKIYPIHNGVEFELDRNLLRKNKSTENQERLVLFLGRITFQKGPDYFVRAAKRVLEVADNVRFVMAGTGDMYARMIEMAADLGIGKYFHYTGFLSKEETRQLYSMADLYIMPSVSEPFGLSTLEAMSGGVPVILSKQSGVGEVVNNCIKVDFWDVEDMASKIVSVLSDRNLHATLRDGGLEEATNNSWSKTGKRIEEVYAKVINRK</sequence>